<dbReference type="PANTHER" id="PTHR37001">
    <property type="entry name" value="PHOSPHORYN, PUTATIVE-RELATED-RELATED"/>
    <property type="match status" value="1"/>
</dbReference>
<feature type="compositionally biased region" description="Acidic residues" evidence="1">
    <location>
        <begin position="1349"/>
        <end position="1363"/>
    </location>
</feature>
<feature type="region of interest" description="Disordered" evidence="1">
    <location>
        <begin position="1069"/>
        <end position="1104"/>
    </location>
</feature>
<keyword evidence="4" id="KW-1185">Reference proteome</keyword>
<dbReference type="Proteomes" id="UP000291343">
    <property type="component" value="Unassembled WGS sequence"/>
</dbReference>
<feature type="compositionally biased region" description="Acidic residues" evidence="1">
    <location>
        <begin position="1394"/>
        <end position="1409"/>
    </location>
</feature>
<dbReference type="InParanoid" id="A0A482XM84"/>
<feature type="compositionally biased region" description="Polar residues" evidence="1">
    <location>
        <begin position="894"/>
        <end position="912"/>
    </location>
</feature>
<evidence type="ECO:0000313" key="3">
    <source>
        <dbReference type="EMBL" id="RZF46953.1"/>
    </source>
</evidence>
<feature type="compositionally biased region" description="Polar residues" evidence="1">
    <location>
        <begin position="1069"/>
        <end position="1081"/>
    </location>
</feature>
<protein>
    <submittedName>
        <fullName evidence="3">Uncharacterized protein</fullName>
    </submittedName>
</protein>
<feature type="compositionally biased region" description="Polar residues" evidence="1">
    <location>
        <begin position="561"/>
        <end position="571"/>
    </location>
</feature>
<proteinExistence type="predicted"/>
<evidence type="ECO:0000256" key="2">
    <source>
        <dbReference type="SAM" id="SignalP"/>
    </source>
</evidence>
<dbReference type="EMBL" id="QKKF02005229">
    <property type="protein sequence ID" value="RZF46953.1"/>
    <property type="molecule type" value="Genomic_DNA"/>
</dbReference>
<feature type="region of interest" description="Disordered" evidence="1">
    <location>
        <begin position="818"/>
        <end position="981"/>
    </location>
</feature>
<feature type="region of interest" description="Disordered" evidence="1">
    <location>
        <begin position="1242"/>
        <end position="1273"/>
    </location>
</feature>
<dbReference type="InterPro" id="IPR053337">
    <property type="entry name" value="AT-2_adhesin"/>
</dbReference>
<dbReference type="STRING" id="195883.A0A482XM84"/>
<dbReference type="PANTHER" id="PTHR37001:SF8">
    <property type="entry name" value="PROTEIN CBG01535"/>
    <property type="match status" value="1"/>
</dbReference>
<feature type="compositionally biased region" description="Polar residues" evidence="1">
    <location>
        <begin position="1317"/>
        <end position="1335"/>
    </location>
</feature>
<feature type="compositionally biased region" description="Acidic residues" evidence="1">
    <location>
        <begin position="963"/>
        <end position="977"/>
    </location>
</feature>
<feature type="region of interest" description="Disordered" evidence="1">
    <location>
        <begin position="551"/>
        <end position="576"/>
    </location>
</feature>
<reference evidence="3 4" key="1">
    <citation type="journal article" date="2017" name="Gigascience">
        <title>Genome sequence of the small brown planthopper, Laodelphax striatellus.</title>
        <authorList>
            <person name="Zhu J."/>
            <person name="Jiang F."/>
            <person name="Wang X."/>
            <person name="Yang P."/>
            <person name="Bao Y."/>
            <person name="Zhao W."/>
            <person name="Wang W."/>
            <person name="Lu H."/>
            <person name="Wang Q."/>
            <person name="Cui N."/>
            <person name="Li J."/>
            <person name="Chen X."/>
            <person name="Luo L."/>
            <person name="Yu J."/>
            <person name="Kang L."/>
            <person name="Cui F."/>
        </authorList>
    </citation>
    <scope>NUCLEOTIDE SEQUENCE [LARGE SCALE GENOMIC DNA]</scope>
    <source>
        <strain evidence="3">Lst14</strain>
    </source>
</reference>
<evidence type="ECO:0000313" key="4">
    <source>
        <dbReference type="Proteomes" id="UP000291343"/>
    </source>
</evidence>
<organism evidence="3 4">
    <name type="scientific">Laodelphax striatellus</name>
    <name type="common">Small brown planthopper</name>
    <name type="synonym">Delphax striatella</name>
    <dbReference type="NCBI Taxonomy" id="195883"/>
    <lineage>
        <taxon>Eukaryota</taxon>
        <taxon>Metazoa</taxon>
        <taxon>Ecdysozoa</taxon>
        <taxon>Arthropoda</taxon>
        <taxon>Hexapoda</taxon>
        <taxon>Insecta</taxon>
        <taxon>Pterygota</taxon>
        <taxon>Neoptera</taxon>
        <taxon>Paraneoptera</taxon>
        <taxon>Hemiptera</taxon>
        <taxon>Auchenorrhyncha</taxon>
        <taxon>Fulgoroidea</taxon>
        <taxon>Delphacidae</taxon>
        <taxon>Criomorphinae</taxon>
        <taxon>Laodelphax</taxon>
    </lineage>
</organism>
<evidence type="ECO:0000256" key="1">
    <source>
        <dbReference type="SAM" id="MobiDB-lite"/>
    </source>
</evidence>
<keyword evidence="2" id="KW-0732">Signal</keyword>
<gene>
    <name evidence="3" type="ORF">LSTR_LSTR011221</name>
</gene>
<feature type="compositionally biased region" description="Basic and acidic residues" evidence="1">
    <location>
        <begin position="946"/>
        <end position="956"/>
    </location>
</feature>
<feature type="region of interest" description="Disordered" evidence="1">
    <location>
        <begin position="1317"/>
        <end position="1409"/>
    </location>
</feature>
<sequence>MLVIWIGLLFGSSLQISSCDTNEISWSTQKTVPDLTSFEKKVNVSNNSIKNSGTRTEGVESFQVVEEGPKNVGNTSNENNVLVKRDTGRRGYSTLGGNQLRNSKQYQFETDGDRFRNVVGYEKDSGERIWQKDLENMRDGLENNGGGRLASYFAQFYQPAGRRFLGELGHKVTKLFGGGESPDYYEKPFGEPNIDSHFQRHEDNLNNALTFRDVVEGNKAAVRKDVSRAEGGLSRIIQEHGSSDDKNDYIDDSWLMSSMASDQSIEDDGLSSNIFDNGEDLAEAKHLREPFYNHGFNKRSLRQIEQTGKSDELLIGAQEMTEGLQRGETINSENIDSLLQGHGAINDENIDSIVHEFGDSIENSNPIPNTEENNLSGVEDTFEANILCPGGNNDGSSLLVNNNMKRDVGVVEKYGSGDAKSEIDRLKMDDSSLEDYKIGKILDSDQNVSLKSSKDLVTTSKVLSSNDENLNEKVVSGGNLDLESKPTNKHKRNGMHRLRNKMHNKIVDKQDVLPLKMDDSLHEQSPPISSIDNGEGILLKDLDLQDENKVPDTNEVKKTKPFSSQSSPNTDIRNKDKNWISDDQGFKLPLQDISVNNSIEVEADVPSFNSEGEAKLNQNSLGESIMESMDGVKTLKLSSVNFKADESNFSNDQFSSADKNPAKTQKLHYAATKHPIKFSHGNKHKKFNSTKGRIVSSYHRNGLLKHTTTGISPVSVLDSSDNLFNSKLFINKDIPSTRKQSSNIIKKGFKGREEKLDGLYTYDTTTKTKSVHKVKKNGNKHKSGISNTKMVKVKLSVSPCQFNKEKYLINNKSASKSSVPKILSSRSVKQDQKQLKTTMGGEKSNANTLKMSSEGKFDVTTQKMLKQEKLTKPSKGKKPANSLENPNFFDRFTTFPSTSTLQGTSNSTNLVSGPQKEINDVPSTTKKKSGLVPMKNHSARRKHEKSGHVADEKHESASLNEDNACDGDNADDDEYSDSCDKTTKSVCKTTKSECSATKSTEICDPLEHETKENKTEGPCEPEENEFESTKALCETCEKKPCEKAEAPCGTTQAPCVTTEDQCGTTQAPCETTEDQCGTTQAPCETTSETTEEPCETPETTEAPCGTTQAPCEATQAPCGTTQAPCETKEAPCEATQAPCETKEAPCGTTQAPCENTEDMCGTTQAPCETTEAPCGTTQAPCETTSETTEEPCKTTSETTEEPCETPEAPSGTTQAPFETTEAPCGTTQPPCETTEAPCENTEAPCGTTQPPCETTEAPCETTEDQSGTTEAPCETTCETTEEPCEMPEATEAPCGTTQGPCETTRALCQAIEPQCESTGASCKTTENQCTTTSCGGASPTPCETSKAECDDDEDDDEEEEFETDPPCQTPKVCKTASKKGNSTSEEKNEYFESNNDEDDDDDQYDYENE</sequence>
<feature type="region of interest" description="Disordered" evidence="1">
    <location>
        <begin position="475"/>
        <end position="496"/>
    </location>
</feature>
<comment type="caution">
    <text evidence="3">The sequence shown here is derived from an EMBL/GenBank/DDBJ whole genome shotgun (WGS) entry which is preliminary data.</text>
</comment>
<accession>A0A482XM84</accession>
<feature type="signal peptide" evidence="2">
    <location>
        <begin position="1"/>
        <end position="19"/>
    </location>
</feature>
<dbReference type="OrthoDB" id="10612611at2759"/>
<feature type="compositionally biased region" description="Low complexity" evidence="1">
    <location>
        <begin position="1247"/>
        <end position="1260"/>
    </location>
</feature>
<feature type="chain" id="PRO_5019820229" evidence="2">
    <location>
        <begin position="20"/>
        <end position="1409"/>
    </location>
</feature>
<feature type="region of interest" description="Disordered" evidence="1">
    <location>
        <begin position="1168"/>
        <end position="1228"/>
    </location>
</feature>
<name>A0A482XM84_LAOST</name>
<feature type="compositionally biased region" description="Basic residues" evidence="1">
    <location>
        <begin position="487"/>
        <end position="496"/>
    </location>
</feature>